<comment type="similarity">
    <text evidence="2 9">Belongs to the Mediator complex subunit 5 family.</text>
</comment>
<reference evidence="10" key="1">
    <citation type="journal article" date="2020" name="Stud. Mycol.">
        <title>101 Dothideomycetes genomes: a test case for predicting lifestyles and emergence of pathogens.</title>
        <authorList>
            <person name="Haridas S."/>
            <person name="Albert R."/>
            <person name="Binder M."/>
            <person name="Bloem J."/>
            <person name="Labutti K."/>
            <person name="Salamov A."/>
            <person name="Andreopoulos B."/>
            <person name="Baker S."/>
            <person name="Barry K."/>
            <person name="Bills G."/>
            <person name="Bluhm B."/>
            <person name="Cannon C."/>
            <person name="Castanera R."/>
            <person name="Culley D."/>
            <person name="Daum C."/>
            <person name="Ezra D."/>
            <person name="Gonzalez J."/>
            <person name="Henrissat B."/>
            <person name="Kuo A."/>
            <person name="Liang C."/>
            <person name="Lipzen A."/>
            <person name="Lutzoni F."/>
            <person name="Magnuson J."/>
            <person name="Mondo S."/>
            <person name="Nolan M."/>
            <person name="Ohm R."/>
            <person name="Pangilinan J."/>
            <person name="Park H.-J."/>
            <person name="Ramirez L."/>
            <person name="Alfaro M."/>
            <person name="Sun H."/>
            <person name="Tritt A."/>
            <person name="Yoshinaga Y."/>
            <person name="Zwiers L.-H."/>
            <person name="Turgeon B."/>
            <person name="Goodwin S."/>
            <person name="Spatafora J."/>
            <person name="Crous P."/>
            <person name="Grigoriev I."/>
        </authorList>
    </citation>
    <scope>NUCLEOTIDE SEQUENCE</scope>
    <source>
        <strain evidence="10">CBS 107.79</strain>
    </source>
</reference>
<dbReference type="PANTHER" id="PTHR35784:SF1">
    <property type="entry name" value="MEDIATOR OF RNA POLYMERASE II TRANSCRIPTION SUBUNIT 5"/>
    <property type="match status" value="1"/>
</dbReference>
<evidence type="ECO:0000256" key="9">
    <source>
        <dbReference type="RuleBase" id="RU364142"/>
    </source>
</evidence>
<comment type="subcellular location">
    <subcellularLocation>
        <location evidence="1 9">Nucleus</location>
    </subcellularLocation>
</comment>
<name>A0A6A5V7R3_9PLEO</name>
<evidence type="ECO:0000256" key="8">
    <source>
        <dbReference type="ARBA" id="ARBA00031256"/>
    </source>
</evidence>
<evidence type="ECO:0000313" key="10">
    <source>
        <dbReference type="EMBL" id="KAF1973144.1"/>
    </source>
</evidence>
<evidence type="ECO:0000256" key="4">
    <source>
        <dbReference type="ARBA" id="ARBA00023015"/>
    </source>
</evidence>
<sequence length="1032" mass="113146">MDSLVKEWDVFFTKCLENRIPVEIFAAAATQLHARSPVPGQKLAGLLLKPRAAGTTSVDPRVIVYVEQLLTLKKVDAFDVLVSAFYFSKDRPIRAGDSNNSKSASGWRNPPQLDELIFHRLHKAFSGEHPERPVIGNEGLQTVKIVTRWMSAMVTSHTSDSMIQAMAGIQQQPQEQSINVREGLGMLAVGLIENSKILQLLTKDQHKDIRTGFVQALTDFIPFVSQTHIQIANRLEIFRKEHDLSEPAVPGPDGETNGNAGLDVAALQLEAVIDLPQINTRAGLFIFLNALLVARPLTDDVVINNYLQACYKMDAQNMATDLVTASFDILANAMYRNESTAMMTALKSFLINKIPIHLSQLTASVYPMNPELCITQALGRIDPNAFPAFSQGFDDMLGSNPSLADVRQDFLNACSLHGLISSNTVERLLGEAPMQGPPSTKYTRQELLKQCKNNFDKAIAYIEELENLDGNAGAIVTALTDFISHLCDTQMTMYLKTLCNALSKKTQALDVILQFTSPASVLRPLCSYLDSWRYESDQEYQPVYDEFSAILVLVLAFTYRYELSYHDLGITHDSFVAQLLERGHRSLTPNEMNADQDKHLSGWLCGLFDADKDGLSNDVFASCRPQDFYLIVPTLFSQIVLGCDAEVLSLESVKGGLEYLHETFLLPSLVGGLIWMASRALVQTHQEHDVLMQIFHKLIRSAPTSGDAQAMHSTILSIVSARLEGCFRTLKKRYPKYSTDIEQLLQAIKPNQDYVRSSYSPISELDHWTTATNNTLTTSLRHTVQQLSQWSNNASLQPNPPSYTHRQIYTCIRLLGASKTLGAIIDEVKAQTDAGNGPAALDIGASLICAPMTENSVLPVGWVGSSVPAPQTPRTQSNLREMLKSEFDNAASIVSTDPSAAETIVRLHRRVEAQLAVISQAGLPGHVDLANVNMVQAPSLPSEATMNDAAAASIAGADMADMNKLQQNIDQQLDLGGTAPLDLSAMGVDSGTGDMSAGMSNLPDLDLDMGDMGMGMGMEGGDEDWGLDFDNM</sequence>
<accession>A0A6A5V7R3</accession>
<dbReference type="Proteomes" id="UP000800036">
    <property type="component" value="Unassembled WGS sequence"/>
</dbReference>
<dbReference type="EMBL" id="ML976682">
    <property type="protein sequence ID" value="KAF1973144.1"/>
    <property type="molecule type" value="Genomic_DNA"/>
</dbReference>
<evidence type="ECO:0000256" key="5">
    <source>
        <dbReference type="ARBA" id="ARBA00023159"/>
    </source>
</evidence>
<keyword evidence="6 9" id="KW-0804">Transcription</keyword>
<evidence type="ECO:0000256" key="6">
    <source>
        <dbReference type="ARBA" id="ARBA00023163"/>
    </source>
</evidence>
<dbReference type="Pfam" id="PF08689">
    <property type="entry name" value="Med5"/>
    <property type="match status" value="1"/>
</dbReference>
<proteinExistence type="inferred from homology"/>
<dbReference type="AlphaFoldDB" id="A0A6A5V7R3"/>
<evidence type="ECO:0000256" key="7">
    <source>
        <dbReference type="ARBA" id="ARBA00023242"/>
    </source>
</evidence>
<evidence type="ECO:0000256" key="1">
    <source>
        <dbReference type="ARBA" id="ARBA00004123"/>
    </source>
</evidence>
<evidence type="ECO:0000256" key="3">
    <source>
        <dbReference type="ARBA" id="ARBA00020628"/>
    </source>
</evidence>
<protein>
    <recommendedName>
        <fullName evidence="3 9">Mediator of RNA polymerase II transcription subunit 5</fullName>
    </recommendedName>
    <alternativeName>
        <fullName evidence="8 9">Mediator complex subunit 5</fullName>
    </alternativeName>
</protein>
<organism evidence="10 11">
    <name type="scientific">Bimuria novae-zelandiae CBS 107.79</name>
    <dbReference type="NCBI Taxonomy" id="1447943"/>
    <lineage>
        <taxon>Eukaryota</taxon>
        <taxon>Fungi</taxon>
        <taxon>Dikarya</taxon>
        <taxon>Ascomycota</taxon>
        <taxon>Pezizomycotina</taxon>
        <taxon>Dothideomycetes</taxon>
        <taxon>Pleosporomycetidae</taxon>
        <taxon>Pleosporales</taxon>
        <taxon>Massarineae</taxon>
        <taxon>Didymosphaeriaceae</taxon>
        <taxon>Bimuria</taxon>
    </lineage>
</organism>
<dbReference type="OrthoDB" id="5322661at2759"/>
<evidence type="ECO:0000256" key="2">
    <source>
        <dbReference type="ARBA" id="ARBA00008782"/>
    </source>
</evidence>
<keyword evidence="5 9" id="KW-0010">Activator</keyword>
<comment type="subunit">
    <text evidence="9">Component of the Mediator complex.</text>
</comment>
<dbReference type="GO" id="GO:0006357">
    <property type="term" value="P:regulation of transcription by RNA polymerase II"/>
    <property type="evidence" value="ECO:0007669"/>
    <property type="project" value="InterPro"/>
</dbReference>
<evidence type="ECO:0000313" key="11">
    <source>
        <dbReference type="Proteomes" id="UP000800036"/>
    </source>
</evidence>
<keyword evidence="4 9" id="KW-0805">Transcription regulation</keyword>
<dbReference type="GO" id="GO:0003712">
    <property type="term" value="F:transcription coregulator activity"/>
    <property type="evidence" value="ECO:0007669"/>
    <property type="project" value="InterPro"/>
</dbReference>
<keyword evidence="11" id="KW-1185">Reference proteome</keyword>
<dbReference type="PANTHER" id="PTHR35784">
    <property type="entry name" value="MEDIATOR OF RNA POLYMERASE II TRANSCRIPTION SUBUNIT 5"/>
    <property type="match status" value="1"/>
</dbReference>
<gene>
    <name evidence="9" type="primary">MED5</name>
    <name evidence="10" type="ORF">BU23DRAFT_554433</name>
</gene>
<keyword evidence="7 9" id="KW-0539">Nucleus</keyword>
<dbReference type="GO" id="GO:0016592">
    <property type="term" value="C:mediator complex"/>
    <property type="evidence" value="ECO:0007669"/>
    <property type="project" value="InterPro"/>
</dbReference>
<comment type="function">
    <text evidence="9">Component of the Mediator complex, a coactivator involved in the regulated transcription of nearly all RNA polymerase II-dependent genes. Mediator functions as a bridge to convey information from gene-specific regulatory proteins to the basal RNA polymerase II transcription machinery. Mediator is recruited to promoters by direct interactions with regulatory proteins and serves as a scaffold for the assembly of a functional preinitiation complex with RNA polymerase II and the general transcription factors.</text>
</comment>
<dbReference type="InterPro" id="IPR014801">
    <property type="entry name" value="Mediator_Med5_fun"/>
</dbReference>